<keyword evidence="1" id="KW-0238">DNA-binding</keyword>
<dbReference type="GO" id="GO:0003677">
    <property type="term" value="F:DNA binding"/>
    <property type="evidence" value="ECO:0007669"/>
    <property type="project" value="UniProtKB-KW"/>
</dbReference>
<evidence type="ECO:0000313" key="3">
    <source>
        <dbReference type="EMBL" id="GAF94185.1"/>
    </source>
</evidence>
<dbReference type="PANTHER" id="PTHR43214:SF43">
    <property type="entry name" value="TWO-COMPONENT RESPONSE REGULATOR"/>
    <property type="match status" value="1"/>
</dbReference>
<dbReference type="Pfam" id="PF00072">
    <property type="entry name" value="Response_reg"/>
    <property type="match status" value="1"/>
</dbReference>
<dbReference type="SMART" id="SM00448">
    <property type="entry name" value="REC"/>
    <property type="match status" value="1"/>
</dbReference>
<proteinExistence type="predicted"/>
<accession>X0V0J9</accession>
<dbReference type="InterPro" id="IPR039420">
    <property type="entry name" value="WalR-like"/>
</dbReference>
<dbReference type="InterPro" id="IPR011006">
    <property type="entry name" value="CheY-like_superfamily"/>
</dbReference>
<dbReference type="GO" id="GO:0000160">
    <property type="term" value="P:phosphorelay signal transduction system"/>
    <property type="evidence" value="ECO:0007669"/>
    <property type="project" value="InterPro"/>
</dbReference>
<dbReference type="Gene3D" id="3.40.50.2300">
    <property type="match status" value="1"/>
</dbReference>
<dbReference type="SUPFAM" id="SSF52172">
    <property type="entry name" value="CheY-like"/>
    <property type="match status" value="1"/>
</dbReference>
<organism evidence="3">
    <name type="scientific">marine sediment metagenome</name>
    <dbReference type="NCBI Taxonomy" id="412755"/>
    <lineage>
        <taxon>unclassified sequences</taxon>
        <taxon>metagenomes</taxon>
        <taxon>ecological metagenomes</taxon>
    </lineage>
</organism>
<feature type="domain" description="Response regulatory" evidence="2">
    <location>
        <begin position="5"/>
        <end position="121"/>
    </location>
</feature>
<feature type="non-terminal residue" evidence="3">
    <location>
        <position position="141"/>
    </location>
</feature>
<protein>
    <recommendedName>
        <fullName evidence="2">Response regulatory domain-containing protein</fullName>
    </recommendedName>
</protein>
<dbReference type="InterPro" id="IPR001789">
    <property type="entry name" value="Sig_transdc_resp-reg_receiver"/>
</dbReference>
<dbReference type="PANTHER" id="PTHR43214">
    <property type="entry name" value="TWO-COMPONENT RESPONSE REGULATOR"/>
    <property type="match status" value="1"/>
</dbReference>
<dbReference type="PROSITE" id="PS50110">
    <property type="entry name" value="RESPONSE_REGULATORY"/>
    <property type="match status" value="1"/>
</dbReference>
<dbReference type="AlphaFoldDB" id="X0V0J9"/>
<dbReference type="CDD" id="cd17535">
    <property type="entry name" value="REC_NarL-like"/>
    <property type="match status" value="1"/>
</dbReference>
<dbReference type="InterPro" id="IPR058245">
    <property type="entry name" value="NreC/VraR/RcsB-like_REC"/>
</dbReference>
<reference evidence="3" key="1">
    <citation type="journal article" date="2014" name="Front. Microbiol.">
        <title>High frequency of phylogenetically diverse reductive dehalogenase-homologous genes in deep subseafloor sedimentary metagenomes.</title>
        <authorList>
            <person name="Kawai M."/>
            <person name="Futagami T."/>
            <person name="Toyoda A."/>
            <person name="Takaki Y."/>
            <person name="Nishi S."/>
            <person name="Hori S."/>
            <person name="Arai W."/>
            <person name="Tsubouchi T."/>
            <person name="Morono Y."/>
            <person name="Uchiyama I."/>
            <person name="Ito T."/>
            <person name="Fujiyama A."/>
            <person name="Inagaki F."/>
            <person name="Takami H."/>
        </authorList>
    </citation>
    <scope>NUCLEOTIDE SEQUENCE</scope>
    <source>
        <strain evidence="3">Expedition CK06-06</strain>
    </source>
</reference>
<comment type="caution">
    <text evidence="3">The sequence shown here is derived from an EMBL/GenBank/DDBJ whole genome shotgun (WGS) entry which is preliminary data.</text>
</comment>
<gene>
    <name evidence="3" type="ORF">S01H1_26046</name>
</gene>
<evidence type="ECO:0000256" key="1">
    <source>
        <dbReference type="ARBA" id="ARBA00023125"/>
    </source>
</evidence>
<dbReference type="EMBL" id="BARS01015771">
    <property type="protein sequence ID" value="GAF94185.1"/>
    <property type="molecule type" value="Genomic_DNA"/>
</dbReference>
<evidence type="ECO:0000259" key="2">
    <source>
        <dbReference type="PROSITE" id="PS50110"/>
    </source>
</evidence>
<sequence>MGSIRVLLADDHTILRQGIRVLLESQEDIEVVGEASNGREAISLAKQFRPDVVLMDIAMPLLNGLEATRQIKHDFPEISILVLTMYDTEEYVTQILRAGAAGYVLKKVAATELVAAIQSVYQGEAFLYPSVTRTVLEDYLR</sequence>
<name>X0V0J9_9ZZZZ</name>